<evidence type="ECO:0000256" key="2">
    <source>
        <dbReference type="ARBA" id="ARBA00004496"/>
    </source>
</evidence>
<dbReference type="GO" id="GO:0006633">
    <property type="term" value="P:fatty acid biosynthetic process"/>
    <property type="evidence" value="ECO:0007669"/>
    <property type="project" value="UniProtKB-KW"/>
</dbReference>
<reference evidence="20" key="1">
    <citation type="journal article" date="2014" name="Nat. Commun.">
        <title>Genome sequence of mungbean and insights into evolution within Vigna species.</title>
        <authorList>
            <person name="Kang Y.J."/>
            <person name="Kim S.K."/>
            <person name="Kim M.Y."/>
            <person name="Lestari P."/>
            <person name="Kim K.H."/>
            <person name="Ha B.K."/>
            <person name="Jun T.H."/>
            <person name="Hwang W.J."/>
            <person name="Lee T."/>
            <person name="Lee J."/>
            <person name="Shim S."/>
            <person name="Yoon M.Y."/>
            <person name="Jang Y.E."/>
            <person name="Han K.S."/>
            <person name="Taeprayoon P."/>
            <person name="Yoon N."/>
            <person name="Somta P."/>
            <person name="Tanya P."/>
            <person name="Kim K.S."/>
            <person name="Gwag J.G."/>
            <person name="Moon J.K."/>
            <person name="Lee Y.H."/>
            <person name="Park B.S."/>
            <person name="Bombarely A."/>
            <person name="Doyle J.J."/>
            <person name="Jackson S.A."/>
            <person name="Schafleitner R."/>
            <person name="Srinives P."/>
            <person name="Varshney R.K."/>
            <person name="Lee S.H."/>
        </authorList>
    </citation>
    <scope>NUCLEOTIDE SEQUENCE [LARGE SCALE GENOMIC DNA]</scope>
    <source>
        <strain evidence="20">cv. VC1973A</strain>
    </source>
</reference>
<dbReference type="Gene3D" id="4.10.375.10">
    <property type="entry name" value="Lipoxygenase-1, Domain 2"/>
    <property type="match status" value="1"/>
</dbReference>
<dbReference type="Gene3D" id="4.10.372.10">
    <property type="entry name" value="Lipoxygenase-1, Domain 3"/>
    <property type="match status" value="1"/>
</dbReference>
<dbReference type="RefSeq" id="XP_014499686.1">
    <property type="nucleotide sequence ID" value="XM_014644200.2"/>
</dbReference>
<dbReference type="UniPathway" id="UPA00382"/>
<comment type="function">
    <text evidence="16">Plant lipoxygenase may be involved in a number of diverse aspects of plant physiology including growth and development, pest resistance, and senescence or responses to wounding.</text>
</comment>
<dbReference type="Pfam" id="PF00305">
    <property type="entry name" value="Lipoxygenase"/>
    <property type="match status" value="1"/>
</dbReference>
<feature type="region of interest" description="Disordered" evidence="17">
    <location>
        <begin position="250"/>
        <end position="272"/>
    </location>
</feature>
<evidence type="ECO:0000259" key="18">
    <source>
        <dbReference type="PROSITE" id="PS50095"/>
    </source>
</evidence>
<keyword evidence="9 15" id="KW-0223">Dioxygenase</keyword>
<evidence type="ECO:0000256" key="8">
    <source>
        <dbReference type="ARBA" id="ARBA00022832"/>
    </source>
</evidence>
<keyword evidence="4" id="KW-0963">Cytoplasm</keyword>
<evidence type="ECO:0000256" key="11">
    <source>
        <dbReference type="ARBA" id="ARBA00023004"/>
    </source>
</evidence>
<dbReference type="InterPro" id="IPR001024">
    <property type="entry name" value="PLAT/LH2_dom"/>
</dbReference>
<evidence type="ECO:0000256" key="3">
    <source>
        <dbReference type="ARBA" id="ARBA00009419"/>
    </source>
</evidence>
<comment type="similarity">
    <text evidence="3 15">Belongs to the lipoxygenase family.</text>
</comment>
<dbReference type="InterPro" id="IPR020833">
    <property type="entry name" value="LipOase_Fe_BS"/>
</dbReference>
<dbReference type="PROSITE" id="PS00081">
    <property type="entry name" value="LIPOXYGENASE_2"/>
    <property type="match status" value="1"/>
</dbReference>
<dbReference type="SMART" id="SM00308">
    <property type="entry name" value="LH2"/>
    <property type="match status" value="1"/>
</dbReference>
<gene>
    <name evidence="21" type="primary">LOC106760770</name>
</gene>
<evidence type="ECO:0000313" key="21">
    <source>
        <dbReference type="RefSeq" id="XP_014499686.1"/>
    </source>
</evidence>
<evidence type="ECO:0000256" key="12">
    <source>
        <dbReference type="ARBA" id="ARBA00023098"/>
    </source>
</evidence>
<dbReference type="PROSITE" id="PS00711">
    <property type="entry name" value="LIPOXYGENASE_1"/>
    <property type="match status" value="1"/>
</dbReference>
<dbReference type="InterPro" id="IPR042057">
    <property type="entry name" value="Lipoxy_PLAT/LH2"/>
</dbReference>
<accession>A0A1S3U0Z6</accession>
<comment type="pathway">
    <text evidence="16">Lipid metabolism; oxylipin biosynthesis.</text>
</comment>
<dbReference type="PROSITE" id="PS51393">
    <property type="entry name" value="LIPOXYGENASE_3"/>
    <property type="match status" value="1"/>
</dbReference>
<evidence type="ECO:0000256" key="13">
    <source>
        <dbReference type="ARBA" id="ARBA00023160"/>
    </source>
</evidence>
<dbReference type="PROSITE" id="PS50095">
    <property type="entry name" value="PLAT"/>
    <property type="match status" value="1"/>
</dbReference>
<keyword evidence="6 15" id="KW-0479">Metal-binding</keyword>
<reference evidence="21" key="2">
    <citation type="submission" date="2025-08" db="UniProtKB">
        <authorList>
            <consortium name="RefSeq"/>
        </authorList>
    </citation>
    <scope>IDENTIFICATION</scope>
    <source>
        <tissue evidence="21">Leaf</tissue>
    </source>
</reference>
<proteinExistence type="inferred from homology"/>
<keyword evidence="20" id="KW-1185">Reference proteome</keyword>
<keyword evidence="8" id="KW-0276">Fatty acid metabolism</keyword>
<evidence type="ECO:0000256" key="15">
    <source>
        <dbReference type="RuleBase" id="RU003974"/>
    </source>
</evidence>
<keyword evidence="12" id="KW-0443">Lipid metabolism</keyword>
<evidence type="ECO:0000256" key="14">
    <source>
        <dbReference type="PROSITE-ProRule" id="PRU00152"/>
    </source>
</evidence>
<dbReference type="Proteomes" id="UP000087766">
    <property type="component" value="Chromosome 5"/>
</dbReference>
<name>A0A1S3U0Z6_VIGRR</name>
<evidence type="ECO:0000256" key="17">
    <source>
        <dbReference type="SAM" id="MobiDB-lite"/>
    </source>
</evidence>
<dbReference type="InterPro" id="IPR013819">
    <property type="entry name" value="LipOase_C"/>
</dbReference>
<dbReference type="FunFam" id="4.10.375.10:FF:000001">
    <property type="entry name" value="Lipoxygenase"/>
    <property type="match status" value="1"/>
</dbReference>
<dbReference type="Gene3D" id="3.10.450.60">
    <property type="match status" value="1"/>
</dbReference>
<evidence type="ECO:0000256" key="10">
    <source>
        <dbReference type="ARBA" id="ARBA00023002"/>
    </source>
</evidence>
<evidence type="ECO:0000256" key="4">
    <source>
        <dbReference type="ARBA" id="ARBA00022490"/>
    </source>
</evidence>
<feature type="domain" description="Lipoxygenase" evidence="19">
    <location>
        <begin position="190"/>
        <end position="878"/>
    </location>
</feature>
<evidence type="ECO:0000256" key="9">
    <source>
        <dbReference type="ARBA" id="ARBA00022964"/>
    </source>
</evidence>
<sequence>MFQVPKVSGILNPGGVSGILNPGGHSQNRIKGTVVLMRKNVLDFNSVADFTKGNVGGVIGTGLNVIGSTVDGLTAFLGRSVSLQLISATKSDESGKGKVGKDTFIEGIITLLPTLGAGESAFYVHFEWDESMGIPGAFYVKNFMQVEFFLKSLTLEDVPNHGTIRFVCNSWIYNTNLYKKSLRIFFANHTYVPSETPKPLVHNREEELKNLRGDGTGERKEHERIYDYDVYNDLGNPDLNENFARPILGGSSTHPYPRRGRTGRYPTRKDSNCEKPGEVYVPRDENFGHLKSSDFLAYGIKSLSQYVLPAFESVFSLNLTPNEFDSFQDVRDLCEGGIKLPTEIISSIAPLPVIKELFRTDGEQVLKFPTPHIIKVNKSAWMTDEEFAREMIAGVNPNVIRGLKEFPPKSNLDPATYGDQNSKITAEALDLEGSTVDEALANNRLFVLDYHDIFMPFIRGINQTYAKAYATRTILFLKENGTLKPVAIELSLPHPAGDQSGAVSQVILPAKEGVESTIWLLAKAYVVVNDSCYHQLMSHWLNTHAVMEPFIIATHRHLSALHPIYKLLTPHYRDTMNINALARQSLINADGIIEKSFLPSKYSVEMSSAVYKNWVFTDQALPAELIKRGVAVKDSSAPHGLRLLIEDYPYAVDGLEIWAVIKSWVQDYVSLYYAKDDDVKSDPELQHWWKEAVEKGHADLKDKPWWPKLQTLEELVEICTIIIWTGSALHAAVNFGQYPYGGFILNRPTSSRRLLPEKGTPEYEEMVNSHQKAYLRTITSKFQTMIDLSVIEILSRHASDEVYLGQRENPHWTSDSKALQAFQKFGKKLKDIEEKLARKNKDEKLRNRFGPVELPYTLLHPTSEEGLTFRGIPNSISI</sequence>
<evidence type="ECO:0000256" key="5">
    <source>
        <dbReference type="ARBA" id="ARBA00022516"/>
    </source>
</evidence>
<dbReference type="InterPro" id="IPR027433">
    <property type="entry name" value="Lipoxygenase_dom_3"/>
</dbReference>
<evidence type="ECO:0000256" key="7">
    <source>
        <dbReference type="ARBA" id="ARBA00022767"/>
    </source>
</evidence>
<comment type="caution">
    <text evidence="14">Lacks conserved residue(s) required for the propagation of feature annotation.</text>
</comment>
<dbReference type="AlphaFoldDB" id="A0A1S3U0Z6"/>
<evidence type="ECO:0000256" key="16">
    <source>
        <dbReference type="RuleBase" id="RU003975"/>
    </source>
</evidence>
<keyword evidence="11 15" id="KW-0408">Iron</keyword>
<dbReference type="CDD" id="cd01751">
    <property type="entry name" value="PLAT_LH2"/>
    <property type="match status" value="1"/>
</dbReference>
<dbReference type="Pfam" id="PF01477">
    <property type="entry name" value="PLAT"/>
    <property type="match status" value="1"/>
</dbReference>
<keyword evidence="13 16" id="KW-0275">Fatty acid biosynthesis</keyword>
<dbReference type="EC" id="1.13.11.-" evidence="16"/>
<dbReference type="GO" id="GO:0016702">
    <property type="term" value="F:oxidoreductase activity, acting on single donors with incorporation of molecular oxygen, incorporation of two atoms of oxygen"/>
    <property type="evidence" value="ECO:0007669"/>
    <property type="project" value="InterPro"/>
</dbReference>
<dbReference type="GO" id="GO:0005506">
    <property type="term" value="F:iron ion binding"/>
    <property type="evidence" value="ECO:0007669"/>
    <property type="project" value="UniProtKB-ARBA"/>
</dbReference>
<dbReference type="FunFam" id="1.20.245.10:FF:000002">
    <property type="entry name" value="Lipoxygenase"/>
    <property type="match status" value="1"/>
</dbReference>
<evidence type="ECO:0000313" key="20">
    <source>
        <dbReference type="Proteomes" id="UP000087766"/>
    </source>
</evidence>
<dbReference type="OrthoDB" id="407298at2759"/>
<keyword evidence="7 16" id="KW-0925">Oxylipin biosynthesis</keyword>
<dbReference type="InterPro" id="IPR036226">
    <property type="entry name" value="LipOase_C_sf"/>
</dbReference>
<dbReference type="PRINTS" id="PR00468">
    <property type="entry name" value="PLTLPOXGNASE"/>
</dbReference>
<dbReference type="Gene3D" id="2.60.60.20">
    <property type="entry name" value="PLAT/LH2 domain"/>
    <property type="match status" value="1"/>
</dbReference>
<dbReference type="SUPFAM" id="SSF49723">
    <property type="entry name" value="Lipase/lipooxygenase domain (PLAT/LH2 domain)"/>
    <property type="match status" value="1"/>
</dbReference>
<evidence type="ECO:0000256" key="1">
    <source>
        <dbReference type="ARBA" id="ARBA00001962"/>
    </source>
</evidence>
<dbReference type="InterPro" id="IPR020834">
    <property type="entry name" value="LipOase_CS"/>
</dbReference>
<comment type="cofactor">
    <cofactor evidence="1 15">
        <name>Fe cation</name>
        <dbReference type="ChEBI" id="CHEBI:24875"/>
    </cofactor>
</comment>
<keyword evidence="10 15" id="KW-0560">Oxidoreductase</keyword>
<evidence type="ECO:0000256" key="6">
    <source>
        <dbReference type="ARBA" id="ARBA00022723"/>
    </source>
</evidence>
<dbReference type="GO" id="GO:0031408">
    <property type="term" value="P:oxylipin biosynthetic process"/>
    <property type="evidence" value="ECO:0007669"/>
    <property type="project" value="UniProtKB-UniRule"/>
</dbReference>
<feature type="domain" description="PLAT" evidence="18">
    <location>
        <begin position="61"/>
        <end position="186"/>
    </location>
</feature>
<dbReference type="SUPFAM" id="SSF48484">
    <property type="entry name" value="Lipoxigenase"/>
    <property type="match status" value="1"/>
</dbReference>
<organism evidence="20 21">
    <name type="scientific">Vigna radiata var. radiata</name>
    <name type="common">Mung bean</name>
    <name type="synonym">Phaseolus aureus</name>
    <dbReference type="NCBI Taxonomy" id="3916"/>
    <lineage>
        <taxon>Eukaryota</taxon>
        <taxon>Viridiplantae</taxon>
        <taxon>Streptophyta</taxon>
        <taxon>Embryophyta</taxon>
        <taxon>Tracheophyta</taxon>
        <taxon>Spermatophyta</taxon>
        <taxon>Magnoliopsida</taxon>
        <taxon>eudicotyledons</taxon>
        <taxon>Gunneridae</taxon>
        <taxon>Pentapetalae</taxon>
        <taxon>rosids</taxon>
        <taxon>fabids</taxon>
        <taxon>Fabales</taxon>
        <taxon>Fabaceae</taxon>
        <taxon>Papilionoideae</taxon>
        <taxon>50 kb inversion clade</taxon>
        <taxon>NPAAA clade</taxon>
        <taxon>indigoferoid/millettioid clade</taxon>
        <taxon>Phaseoleae</taxon>
        <taxon>Vigna</taxon>
    </lineage>
</organism>
<dbReference type="STRING" id="3916.A0A1S3U0Z6"/>
<dbReference type="InterPro" id="IPR000907">
    <property type="entry name" value="LipOase"/>
</dbReference>
<dbReference type="PRINTS" id="PR00087">
    <property type="entry name" value="LIPOXYGENASE"/>
</dbReference>
<dbReference type="GO" id="GO:0034440">
    <property type="term" value="P:lipid oxidation"/>
    <property type="evidence" value="ECO:0007669"/>
    <property type="project" value="InterPro"/>
</dbReference>
<evidence type="ECO:0000259" key="19">
    <source>
        <dbReference type="PROSITE" id="PS51393"/>
    </source>
</evidence>
<dbReference type="Gene3D" id="1.20.245.10">
    <property type="entry name" value="Lipoxygenase-1, Domain 5"/>
    <property type="match status" value="1"/>
</dbReference>
<protein>
    <recommendedName>
        <fullName evidence="16">Lipoxygenase</fullName>
        <ecNumber evidence="16">1.13.11.-</ecNumber>
    </recommendedName>
</protein>
<dbReference type="GO" id="GO:0005737">
    <property type="term" value="C:cytoplasm"/>
    <property type="evidence" value="ECO:0007669"/>
    <property type="project" value="UniProtKB-SubCell"/>
</dbReference>
<comment type="subcellular location">
    <subcellularLocation>
        <location evidence="2">Cytoplasm</location>
    </subcellularLocation>
</comment>
<dbReference type="GeneID" id="106760770"/>
<dbReference type="InterPro" id="IPR036392">
    <property type="entry name" value="PLAT/LH2_dom_sf"/>
</dbReference>
<dbReference type="KEGG" id="vra:106760770"/>
<dbReference type="InterPro" id="IPR001246">
    <property type="entry name" value="LipOase_plant"/>
</dbReference>
<keyword evidence="5 16" id="KW-0444">Lipid biosynthesis</keyword>
<dbReference type="PANTHER" id="PTHR11771">
    <property type="entry name" value="LIPOXYGENASE"/>
    <property type="match status" value="1"/>
</dbReference>
<dbReference type="FunFam" id="3.10.450.60:FF:000002">
    <property type="entry name" value="Lipoxygenase"/>
    <property type="match status" value="1"/>
</dbReference>